<organism evidence="3 4">
    <name type="scientific">Neisseria elongata subsp. glycolytica ATCC 29315</name>
    <dbReference type="NCBI Taxonomy" id="546263"/>
    <lineage>
        <taxon>Bacteria</taxon>
        <taxon>Pseudomonadati</taxon>
        <taxon>Pseudomonadota</taxon>
        <taxon>Betaproteobacteria</taxon>
        <taxon>Neisseriales</taxon>
        <taxon>Neisseriaceae</taxon>
        <taxon>Neisseria</taxon>
    </lineage>
</organism>
<reference evidence="5" key="2">
    <citation type="submission" date="2014-05" db="EMBL/GenBank/DDBJ databases">
        <title>Complete Genome sequence of Neisseria elongata subsp. glycolytica.</title>
        <authorList>
            <person name="Veyrier F.J."/>
            <person name="Taha M.-K."/>
        </authorList>
    </citation>
    <scope>NUCLEOTIDE SEQUENCE [LARGE SCALE GENOMIC DNA]</scope>
    <source>
        <strain evidence="5">ATCC 29315</strain>
    </source>
</reference>
<dbReference type="InterPro" id="IPR054186">
    <property type="entry name" value="DUF6891"/>
</dbReference>
<proteinExistence type="predicted"/>
<name>D4DV79_NEIEG</name>
<dbReference type="Proteomes" id="UP000031392">
    <property type="component" value="Chromosome"/>
</dbReference>
<accession>D4DV79</accession>
<dbReference type="KEGG" id="nel:NELON_00745"/>
<dbReference type="HOGENOM" id="CLU_986343_0_0_4"/>
<dbReference type="Gene3D" id="1.25.40.20">
    <property type="entry name" value="Ankyrin repeat-containing domain"/>
    <property type="match status" value="1"/>
</dbReference>
<dbReference type="InterPro" id="IPR036770">
    <property type="entry name" value="Ankyrin_rpt-contain_sf"/>
</dbReference>
<dbReference type="AlphaFoldDB" id="D4DV79"/>
<dbReference type="RefSeq" id="WP_003775406.1">
    <property type="nucleotide sequence ID" value="NZ_CP007726.1"/>
</dbReference>
<dbReference type="PATRIC" id="fig|546263.7.peg.162"/>
<evidence type="ECO:0000259" key="1">
    <source>
        <dbReference type="Pfam" id="PF21831"/>
    </source>
</evidence>
<reference evidence="3 4" key="1">
    <citation type="submission" date="2010-02" db="EMBL/GenBank/DDBJ databases">
        <authorList>
            <person name="Weinstock G."/>
            <person name="Sodergren E."/>
            <person name="Clifton S."/>
            <person name="Fulton L."/>
            <person name="Fulton B."/>
            <person name="Courtney L."/>
            <person name="Fronick C."/>
            <person name="Harrison M."/>
            <person name="Strong C."/>
            <person name="Farmer C."/>
            <person name="Delahaunty K."/>
            <person name="Markovic C."/>
            <person name="Hall O."/>
            <person name="Minx P."/>
            <person name="Tomlinson C."/>
            <person name="Mitreva M."/>
            <person name="Nelson J."/>
            <person name="Hou S."/>
            <person name="Wollam A."/>
            <person name="Pepin K.H."/>
            <person name="Johnson M."/>
            <person name="Bhonagiri V."/>
            <person name="Zhang X."/>
            <person name="Suruliraj S."/>
            <person name="Warren W."/>
            <person name="Chinwalla A."/>
            <person name="Mardis E.R."/>
            <person name="Wilson R.K."/>
        </authorList>
    </citation>
    <scope>NUCLEOTIDE SEQUENCE [LARGE SCALE GENOMIC DNA]</scope>
    <source>
        <strain evidence="3 4">ATCC 29315</strain>
    </source>
</reference>
<evidence type="ECO:0000313" key="2">
    <source>
        <dbReference type="EMBL" id="AJE17551.1"/>
    </source>
</evidence>
<evidence type="ECO:0000313" key="4">
    <source>
        <dbReference type="Proteomes" id="UP000005536"/>
    </source>
</evidence>
<keyword evidence="5" id="KW-1185">Reference proteome</keyword>
<dbReference type="InterPro" id="IPR002110">
    <property type="entry name" value="Ankyrin_rpt"/>
</dbReference>
<reference evidence="2 5" key="3">
    <citation type="journal article" date="2015" name="PLoS Genet.">
        <title>Common Cell Shape Evolution of Two Nasopharyngeal Pathogens.</title>
        <authorList>
            <person name="Veyrier F.J."/>
            <person name="Biais N."/>
            <person name="Morales P."/>
            <person name="Belkacem N."/>
            <person name="Guilhen C."/>
            <person name="Ranjeva S."/>
            <person name="Sismeiro O."/>
            <person name="Pehau-Arnaudet G."/>
            <person name="Rocha E.P."/>
            <person name="Werts C."/>
            <person name="Taha M.K."/>
            <person name="Boneca I.G."/>
        </authorList>
    </citation>
    <scope>NUCLEOTIDE SEQUENCE [LARGE SCALE GENOMIC DNA]</scope>
    <source>
        <strain evidence="2 5">ATCC 29315</strain>
    </source>
</reference>
<dbReference type="SMART" id="SM00248">
    <property type="entry name" value="ANK"/>
    <property type="match status" value="2"/>
</dbReference>
<evidence type="ECO:0000313" key="3">
    <source>
        <dbReference type="EMBL" id="EFE48256.1"/>
    </source>
</evidence>
<dbReference type="Pfam" id="PF21831">
    <property type="entry name" value="DUF6891"/>
    <property type="match status" value="1"/>
</dbReference>
<dbReference type="EMBL" id="ADBF01000257">
    <property type="protein sequence ID" value="EFE48256.1"/>
    <property type="molecule type" value="Genomic_DNA"/>
</dbReference>
<gene>
    <name evidence="3" type="ORF">NEIELOOT_02995</name>
    <name evidence="2" type="ORF">NELON_00745</name>
</gene>
<dbReference type="STRING" id="546263.NELON_00745"/>
<dbReference type="Pfam" id="PF12796">
    <property type="entry name" value="Ank_2"/>
    <property type="match status" value="1"/>
</dbReference>
<feature type="domain" description="DUF6891" evidence="1">
    <location>
        <begin position="148"/>
        <end position="271"/>
    </location>
</feature>
<sequence length="282" mass="31089">MPKYSDICAAARAGNLAAVQDMVQADPQAVFTTNKYGFNGLHEALAADNCGNVNFELVRFLVHAGCPINQISKGSHPRSPLWIAAEFCPDTEIVQFLIDNGADLATLESDGRHVVDCIDNLQEQKAVQNLLSKLTGHPLPEPPPPPKYPEQRTDTATWRKTTAAIKKAFAQLERAGIIAIPNASYTVGECIAECFDKLEQQPDRSRFTGYCFYTEPNKNRAREFGCLYLNYGMIAEDESGIAELAGNIVSLLQQQGFDAEWSGNPDDCINVWLQPFYAALKD</sequence>
<protein>
    <submittedName>
        <fullName evidence="3">Ankyrin repeat protein</fullName>
    </submittedName>
</protein>
<dbReference type="SUPFAM" id="SSF48403">
    <property type="entry name" value="Ankyrin repeat"/>
    <property type="match status" value="1"/>
</dbReference>
<dbReference type="Proteomes" id="UP000005536">
    <property type="component" value="Unassembled WGS sequence"/>
</dbReference>
<evidence type="ECO:0000313" key="5">
    <source>
        <dbReference type="Proteomes" id="UP000031392"/>
    </source>
</evidence>
<dbReference type="EMBL" id="CP007726">
    <property type="protein sequence ID" value="AJE17551.1"/>
    <property type="molecule type" value="Genomic_DNA"/>
</dbReference>